<dbReference type="InterPro" id="IPR005346">
    <property type="entry name" value="RnfH"/>
</dbReference>
<proteinExistence type="inferred from homology"/>
<keyword evidence="4" id="KW-1185">Reference proteome</keyword>
<dbReference type="HAMAP" id="MF_00460">
    <property type="entry name" value="UPF0125_RnfH"/>
    <property type="match status" value="1"/>
</dbReference>
<dbReference type="AlphaFoldDB" id="A0A2P7NZN4"/>
<evidence type="ECO:0000313" key="3">
    <source>
        <dbReference type="EMBL" id="PSJ18940.1"/>
    </source>
</evidence>
<protein>
    <recommendedName>
        <fullName evidence="2">UPF0125 protein C7H79_00450</fullName>
    </recommendedName>
</protein>
<dbReference type="OrthoDB" id="9796575at2"/>
<reference evidence="3 4" key="1">
    <citation type="submission" date="2018-03" db="EMBL/GenBank/DDBJ databases">
        <title>Draft genome of Nitrosomonas supralitoralis APG5.</title>
        <authorList>
            <person name="Urakawa H."/>
            <person name="Lopez J.V."/>
        </authorList>
    </citation>
    <scope>NUCLEOTIDE SEQUENCE [LARGE SCALE GENOMIC DNA]</scope>
    <source>
        <strain evidence="3 4">APG5</strain>
    </source>
</reference>
<dbReference type="Proteomes" id="UP000241912">
    <property type="component" value="Unassembled WGS sequence"/>
</dbReference>
<accession>A0A2P7NZN4</accession>
<dbReference type="InterPro" id="IPR037021">
    <property type="entry name" value="RnfH_sf"/>
</dbReference>
<comment type="similarity">
    <text evidence="1 2">Belongs to the UPF0125 (RnfH) family.</text>
</comment>
<dbReference type="Pfam" id="PF03658">
    <property type="entry name" value="Ub-RnfH"/>
    <property type="match status" value="1"/>
</dbReference>
<evidence type="ECO:0000256" key="1">
    <source>
        <dbReference type="ARBA" id="ARBA00010645"/>
    </source>
</evidence>
<dbReference type="InterPro" id="IPR016155">
    <property type="entry name" value="Mopterin_synth/thiamin_S_b"/>
</dbReference>
<gene>
    <name evidence="3" type="ORF">C7H79_00450</name>
</gene>
<sequence>MTTVFQIEIAYALPEIQIVKKINVPDGCTVEQAIAISVILEQFPEIDLTKNKLGIFGKFVQLDTKLRPDDRLEIYRPLIIDPKEVRRMRAKRSVCSENRR</sequence>
<name>A0A2P7NZN4_9PROT</name>
<organism evidence="3 4">
    <name type="scientific">Nitrosomonas supralitoralis</name>
    <dbReference type="NCBI Taxonomy" id="2116706"/>
    <lineage>
        <taxon>Bacteria</taxon>
        <taxon>Pseudomonadati</taxon>
        <taxon>Pseudomonadota</taxon>
        <taxon>Betaproteobacteria</taxon>
        <taxon>Nitrosomonadales</taxon>
        <taxon>Nitrosomonadaceae</taxon>
        <taxon>Nitrosomonas</taxon>
    </lineage>
</organism>
<dbReference type="NCBIfam" id="NF002490">
    <property type="entry name" value="PRK01777.1"/>
    <property type="match status" value="1"/>
</dbReference>
<dbReference type="Gene3D" id="3.10.20.280">
    <property type="entry name" value="RnfH-like"/>
    <property type="match status" value="1"/>
</dbReference>
<comment type="caution">
    <text evidence="3">The sequence shown here is derived from an EMBL/GenBank/DDBJ whole genome shotgun (WGS) entry which is preliminary data.</text>
</comment>
<evidence type="ECO:0000256" key="2">
    <source>
        <dbReference type="HAMAP-Rule" id="MF_00460"/>
    </source>
</evidence>
<dbReference type="SUPFAM" id="SSF54285">
    <property type="entry name" value="MoaD/ThiS"/>
    <property type="match status" value="1"/>
</dbReference>
<evidence type="ECO:0000313" key="4">
    <source>
        <dbReference type="Proteomes" id="UP000241912"/>
    </source>
</evidence>
<dbReference type="RefSeq" id="WP_106705323.1">
    <property type="nucleotide sequence ID" value="NZ_PXXU01000001.1"/>
</dbReference>
<dbReference type="EMBL" id="PXXU01000001">
    <property type="protein sequence ID" value="PSJ18940.1"/>
    <property type="molecule type" value="Genomic_DNA"/>
</dbReference>
<dbReference type="PANTHER" id="PTHR37483">
    <property type="entry name" value="UPF0125 PROTEIN RATB"/>
    <property type="match status" value="1"/>
</dbReference>
<dbReference type="PANTHER" id="PTHR37483:SF1">
    <property type="entry name" value="UPF0125 PROTEIN RATB"/>
    <property type="match status" value="1"/>
</dbReference>